<dbReference type="SMART" id="SM00249">
    <property type="entry name" value="PHD"/>
    <property type="match status" value="2"/>
</dbReference>
<dbReference type="InterPro" id="IPR011011">
    <property type="entry name" value="Znf_FYVE_PHD"/>
</dbReference>
<feature type="non-terminal residue" evidence="20">
    <location>
        <position position="786"/>
    </location>
</feature>
<keyword evidence="10" id="KW-0805">Transcription regulation</keyword>
<dbReference type="InterPro" id="IPR038098">
    <property type="entry name" value="PHF12_MRG-bd_sf"/>
</dbReference>
<proteinExistence type="predicted"/>
<evidence type="ECO:0000259" key="18">
    <source>
        <dbReference type="PROSITE" id="PS50006"/>
    </source>
</evidence>
<evidence type="ECO:0000256" key="16">
    <source>
        <dbReference type="PROSITE-ProRule" id="PRU00146"/>
    </source>
</evidence>
<evidence type="ECO:0000256" key="8">
    <source>
        <dbReference type="ARBA" id="ARBA00022833"/>
    </source>
</evidence>
<keyword evidence="6" id="KW-0677">Repeat</keyword>
<evidence type="ECO:0000256" key="17">
    <source>
        <dbReference type="SAM" id="MobiDB-lite"/>
    </source>
</evidence>
<feature type="domain" description="FHA" evidence="18">
    <location>
        <begin position="695"/>
        <end position="749"/>
    </location>
</feature>
<evidence type="ECO:0000259" key="19">
    <source>
        <dbReference type="PROSITE" id="PS50016"/>
    </source>
</evidence>
<dbReference type="GO" id="GO:0070822">
    <property type="term" value="C:Sin3-type complex"/>
    <property type="evidence" value="ECO:0007669"/>
    <property type="project" value="TreeGrafter"/>
</dbReference>
<organism evidence="20 21">
    <name type="scientific">Oryctes borbonicus</name>
    <dbReference type="NCBI Taxonomy" id="1629725"/>
    <lineage>
        <taxon>Eukaryota</taxon>
        <taxon>Metazoa</taxon>
        <taxon>Ecdysozoa</taxon>
        <taxon>Arthropoda</taxon>
        <taxon>Hexapoda</taxon>
        <taxon>Insecta</taxon>
        <taxon>Pterygota</taxon>
        <taxon>Neoptera</taxon>
        <taxon>Endopterygota</taxon>
        <taxon>Coleoptera</taxon>
        <taxon>Polyphaga</taxon>
        <taxon>Scarabaeiformia</taxon>
        <taxon>Scarabaeidae</taxon>
        <taxon>Dynastinae</taxon>
        <taxon>Oryctes</taxon>
    </lineage>
</organism>
<keyword evidence="4" id="KW-0597">Phosphoprotein</keyword>
<feature type="region of interest" description="Disordered" evidence="17">
    <location>
        <begin position="511"/>
        <end position="534"/>
    </location>
</feature>
<dbReference type="PROSITE" id="PS50016">
    <property type="entry name" value="ZF_PHD_2"/>
    <property type="match status" value="1"/>
</dbReference>
<dbReference type="InterPro" id="IPR013083">
    <property type="entry name" value="Znf_RING/FYVE/PHD"/>
</dbReference>
<evidence type="ECO:0000313" key="21">
    <source>
        <dbReference type="Proteomes" id="UP000051574"/>
    </source>
</evidence>
<dbReference type="GO" id="GO:0008270">
    <property type="term" value="F:zinc ion binding"/>
    <property type="evidence" value="ECO:0007669"/>
    <property type="project" value="UniProtKB-KW"/>
</dbReference>
<dbReference type="PROSITE" id="PS50006">
    <property type="entry name" value="FHA_DOMAIN"/>
    <property type="match status" value="1"/>
</dbReference>
<dbReference type="Pfam" id="PF00628">
    <property type="entry name" value="PHD"/>
    <property type="match status" value="2"/>
</dbReference>
<evidence type="ECO:0000256" key="9">
    <source>
        <dbReference type="ARBA" id="ARBA00022843"/>
    </source>
</evidence>
<evidence type="ECO:0000256" key="2">
    <source>
        <dbReference type="ARBA" id="ARBA00022491"/>
    </source>
</evidence>
<gene>
    <name evidence="20" type="ORF">AMK59_8550</name>
</gene>
<keyword evidence="8" id="KW-0862">Zinc</keyword>
<evidence type="ECO:0000256" key="10">
    <source>
        <dbReference type="ARBA" id="ARBA00023015"/>
    </source>
</evidence>
<feature type="compositionally biased region" description="Polar residues" evidence="17">
    <location>
        <begin position="524"/>
        <end position="534"/>
    </location>
</feature>
<dbReference type="GO" id="GO:0000122">
    <property type="term" value="P:negative regulation of transcription by RNA polymerase II"/>
    <property type="evidence" value="ECO:0007669"/>
    <property type="project" value="TreeGrafter"/>
</dbReference>
<evidence type="ECO:0000313" key="20">
    <source>
        <dbReference type="EMBL" id="KRT80488.1"/>
    </source>
</evidence>
<keyword evidence="5" id="KW-0479">Metal-binding</keyword>
<dbReference type="PROSITE" id="PS01359">
    <property type="entry name" value="ZF_PHD_1"/>
    <property type="match status" value="1"/>
</dbReference>
<dbReference type="InterPro" id="IPR000253">
    <property type="entry name" value="FHA_dom"/>
</dbReference>
<comment type="caution">
    <text evidence="20">The sequence shown here is derived from an EMBL/GenBank/DDBJ whole genome shotgun (WGS) entry which is preliminary data.</text>
</comment>
<dbReference type="InterPro" id="IPR001965">
    <property type="entry name" value="Znf_PHD"/>
</dbReference>
<dbReference type="InterPro" id="IPR019787">
    <property type="entry name" value="Znf_PHD-finger"/>
</dbReference>
<dbReference type="SMART" id="SM00240">
    <property type="entry name" value="FHA"/>
    <property type="match status" value="1"/>
</dbReference>
<protein>
    <recommendedName>
        <fullName evidence="14">PHD finger protein 12</fullName>
    </recommendedName>
    <alternativeName>
        <fullName evidence="15">PHD factor 1</fullName>
    </alternativeName>
</protein>
<dbReference type="Gene3D" id="2.60.200.20">
    <property type="match status" value="1"/>
</dbReference>
<dbReference type="SUPFAM" id="SSF57903">
    <property type="entry name" value="FYVE/PHD zinc finger"/>
    <property type="match status" value="2"/>
</dbReference>
<dbReference type="OrthoDB" id="1919692at2759"/>
<sequence length="786" mass="90030">MANVEYDLDTSGGLMAQVQALIAPPASEDGNKEKTKKIEHPYFRRPGRGHNHDSCDSCGEGGDLICCDKCPSSFHLQCHDPPLEEIDIPLGEWICHSCRYKSKSDEPQARNKRSASTSSSSTSSSSKSIKKPRPNSMDLLIQAACAINPKQFELPRNLTEPCVFPGTDKVGNPFARNFHRRHYKATKRYQEKLPNGLVPLPARKCYICRKSCRVAPLLVCDYCPLHFHLDCLDPPLTSFPSGRWMCPNHVEHFLDSKLLTSVSASERNRLWDRFNGPVDQDAIKLEFFRKISRKNPPFRIKVRLGPPKKVIVPPMVKHHYKNPVQLLPSLRDVLRLNTVENRENYYDSNYEEAIYEDPMSESSESRSDSSRKSRIGSGFYADNAACAKSSNIDSKQCNKDKVNGIFELNGEAEEFLENVLKETEVKTIKSECNSNSSVRLDMNGLTNDIEETNFHHHLNSKCYRAWSNRFNNTSDTNHCDRDVFHLNKSSNRDNTKCMYNNVNVSKFTMDKQVKSESEDEQQQHHNSLPNGLHNGSYNIEIKPEVDACFTNSTELDIEIERELKQLDDRLVRLLALQRIQQILSQSEPSNCHLSSFISNTLQSKLRHMPLPSELLTPADIDRISRVFSSPKRKNRPKSNLRARAMLCPVISKYFYNVRTSDVDAVDVRHDASFMGYRPTVSARFPEATAMRYRSISIGRGSSNDLELDRYGHCNFVSPKHAVIFFDEHTKHYELMNYSCYGTYVNNVLYSNNVTDRPQKVLENRSTELDKQVREIVDKRRKVSRPR</sequence>
<name>A0A0T6AZH5_9SCAR</name>
<dbReference type="FunFam" id="3.30.40.10:FF:000154">
    <property type="entry name" value="PHD finger protein 12"/>
    <property type="match status" value="1"/>
</dbReference>
<comment type="subunit">
    <text evidence="13">Component of SIN3 complexes. Interacts with SIN3A in a complex composed of HDAC1, SAP30 and SIN3A. Component of the SIN3B complex, which includes SIN3B, HDAC2 or HDAC1, PHF12 and MORF4L1; interacts directly with all subunits. Interacts with TLE5.</text>
</comment>
<dbReference type="Pfam" id="PF00498">
    <property type="entry name" value="FHA"/>
    <property type="match status" value="1"/>
</dbReference>
<keyword evidence="21" id="KW-1185">Reference proteome</keyword>
<keyword evidence="12" id="KW-0539">Nucleus</keyword>
<dbReference type="CDD" id="cd15534">
    <property type="entry name" value="PHD2_PHF12_Rco1"/>
    <property type="match status" value="1"/>
</dbReference>
<feature type="compositionally biased region" description="Low complexity" evidence="17">
    <location>
        <begin position="114"/>
        <end position="127"/>
    </location>
</feature>
<evidence type="ECO:0000256" key="6">
    <source>
        <dbReference type="ARBA" id="ARBA00022737"/>
    </source>
</evidence>
<dbReference type="InterPro" id="IPR042163">
    <property type="entry name" value="PHF12"/>
</dbReference>
<keyword evidence="3" id="KW-1017">Isopeptide bond</keyword>
<feature type="domain" description="PHD-type" evidence="19">
    <location>
        <begin position="52"/>
        <end position="101"/>
    </location>
</feature>
<reference evidence="20 21" key="1">
    <citation type="submission" date="2015-09" db="EMBL/GenBank/DDBJ databases">
        <title>Draft genome of the scarab beetle Oryctes borbonicus.</title>
        <authorList>
            <person name="Meyer J.M."/>
            <person name="Markov G.V."/>
            <person name="Baskaran P."/>
            <person name="Herrmann M."/>
            <person name="Sommer R.J."/>
            <person name="Roedelsperger C."/>
        </authorList>
    </citation>
    <scope>NUCLEOTIDE SEQUENCE [LARGE SCALE GENOMIC DNA]</scope>
    <source>
        <strain evidence="20">OB123</strain>
        <tissue evidence="20">Whole animal</tissue>
    </source>
</reference>
<evidence type="ECO:0000256" key="12">
    <source>
        <dbReference type="ARBA" id="ARBA00023242"/>
    </source>
</evidence>
<comment type="subcellular location">
    <subcellularLocation>
        <location evidence="1">Nucleus</location>
    </subcellularLocation>
</comment>
<dbReference type="Gene3D" id="3.30.40.10">
    <property type="entry name" value="Zinc/RING finger domain, C3HC4 (zinc finger)"/>
    <property type="match status" value="2"/>
</dbReference>
<evidence type="ECO:0000256" key="14">
    <source>
        <dbReference type="ARBA" id="ARBA00068755"/>
    </source>
</evidence>
<dbReference type="PANTHER" id="PTHR46309:SF1">
    <property type="entry name" value="PHD FINGER PROTEIN 12"/>
    <property type="match status" value="1"/>
</dbReference>
<evidence type="ECO:0000256" key="3">
    <source>
        <dbReference type="ARBA" id="ARBA00022499"/>
    </source>
</evidence>
<keyword evidence="7 16" id="KW-0863">Zinc-finger</keyword>
<evidence type="ECO:0000256" key="13">
    <source>
        <dbReference type="ARBA" id="ARBA00065785"/>
    </source>
</evidence>
<evidence type="ECO:0000256" key="11">
    <source>
        <dbReference type="ARBA" id="ARBA00023163"/>
    </source>
</evidence>
<evidence type="ECO:0000256" key="7">
    <source>
        <dbReference type="ARBA" id="ARBA00022771"/>
    </source>
</evidence>
<keyword evidence="9" id="KW-0832">Ubl conjugation</keyword>
<dbReference type="Gene3D" id="6.10.20.60">
    <property type="entry name" value="PHD finger protein 12"/>
    <property type="match status" value="1"/>
</dbReference>
<evidence type="ECO:0000256" key="5">
    <source>
        <dbReference type="ARBA" id="ARBA00022723"/>
    </source>
</evidence>
<dbReference type="GO" id="GO:0003714">
    <property type="term" value="F:transcription corepressor activity"/>
    <property type="evidence" value="ECO:0007669"/>
    <property type="project" value="InterPro"/>
</dbReference>
<dbReference type="InterPro" id="IPR008984">
    <property type="entry name" value="SMAD_FHA_dom_sf"/>
</dbReference>
<dbReference type="CDD" id="cd15533">
    <property type="entry name" value="PHD1_PHF12"/>
    <property type="match status" value="1"/>
</dbReference>
<evidence type="ECO:0000256" key="1">
    <source>
        <dbReference type="ARBA" id="ARBA00004123"/>
    </source>
</evidence>
<dbReference type="Pfam" id="PF16737">
    <property type="entry name" value="PHF12_MRG_bd"/>
    <property type="match status" value="1"/>
</dbReference>
<dbReference type="AlphaFoldDB" id="A0A0T6AZH5"/>
<evidence type="ECO:0000256" key="15">
    <source>
        <dbReference type="ARBA" id="ARBA00076589"/>
    </source>
</evidence>
<dbReference type="Proteomes" id="UP000051574">
    <property type="component" value="Unassembled WGS sequence"/>
</dbReference>
<keyword evidence="11" id="KW-0804">Transcription</keyword>
<dbReference type="FunFam" id="3.30.40.10:FF:000164">
    <property type="entry name" value="PHD finger protein 12"/>
    <property type="match status" value="1"/>
</dbReference>
<keyword evidence="2" id="KW-0678">Repressor</keyword>
<evidence type="ECO:0000256" key="4">
    <source>
        <dbReference type="ARBA" id="ARBA00022553"/>
    </source>
</evidence>
<dbReference type="PANTHER" id="PTHR46309">
    <property type="entry name" value="PHD FINGER PROTEIN 12"/>
    <property type="match status" value="1"/>
</dbReference>
<dbReference type="InterPro" id="IPR019786">
    <property type="entry name" value="Zinc_finger_PHD-type_CS"/>
</dbReference>
<accession>A0A0T6AZH5</accession>
<dbReference type="EMBL" id="LJIG01022457">
    <property type="protein sequence ID" value="KRT80488.1"/>
    <property type="molecule type" value="Genomic_DNA"/>
</dbReference>
<dbReference type="SUPFAM" id="SSF49879">
    <property type="entry name" value="SMAD/FHA domain"/>
    <property type="match status" value="1"/>
</dbReference>
<dbReference type="InterPro" id="IPR031966">
    <property type="entry name" value="PHF12_MRG-bd"/>
</dbReference>
<feature type="region of interest" description="Disordered" evidence="17">
    <location>
        <begin position="106"/>
        <end position="133"/>
    </location>
</feature>